<evidence type="ECO:0000256" key="1">
    <source>
        <dbReference type="ARBA" id="ARBA00004138"/>
    </source>
</evidence>
<feature type="region of interest" description="Disordered" evidence="7">
    <location>
        <begin position="484"/>
        <end position="610"/>
    </location>
</feature>
<dbReference type="AlphaFoldDB" id="D7FN34"/>
<feature type="compositionally biased region" description="Basic and acidic residues" evidence="7">
    <location>
        <begin position="539"/>
        <end position="552"/>
    </location>
</feature>
<evidence type="ECO:0000256" key="7">
    <source>
        <dbReference type="SAM" id="MobiDB-lite"/>
    </source>
</evidence>
<evidence type="ECO:0000313" key="9">
    <source>
        <dbReference type="EMBL" id="CBJ30098.1"/>
    </source>
</evidence>
<feature type="compositionally biased region" description="Gly residues" evidence="7">
    <location>
        <begin position="223"/>
        <end position="234"/>
    </location>
</feature>
<dbReference type="EMBL" id="FN649760">
    <property type="protein sequence ID" value="CBJ30098.1"/>
    <property type="molecule type" value="Genomic_DNA"/>
</dbReference>
<dbReference type="STRING" id="2880.D7FN34"/>
<dbReference type="Proteomes" id="UP000002630">
    <property type="component" value="Unassembled WGS sequence"/>
</dbReference>
<evidence type="ECO:0000256" key="2">
    <source>
        <dbReference type="ARBA" id="ARBA00004245"/>
    </source>
</evidence>
<keyword evidence="4" id="KW-0677">Repeat</keyword>
<feature type="region of interest" description="Disordered" evidence="7">
    <location>
        <begin position="187"/>
        <end position="234"/>
    </location>
</feature>
<dbReference type="Pfam" id="PF06565">
    <property type="entry name" value="DM10_dom"/>
    <property type="match status" value="3"/>
</dbReference>
<evidence type="ECO:0000313" key="10">
    <source>
        <dbReference type="Proteomes" id="UP000002630"/>
    </source>
</evidence>
<dbReference type="InterPro" id="IPR006602">
    <property type="entry name" value="DM10_dom"/>
</dbReference>
<dbReference type="PANTHER" id="PTHR12086">
    <property type="entry name" value="EF-HAND DOMAIN C-TERMINAL CONTAINING PROTEIN"/>
    <property type="match status" value="1"/>
</dbReference>
<proteinExistence type="predicted"/>
<feature type="region of interest" description="Disordered" evidence="7">
    <location>
        <begin position="106"/>
        <end position="141"/>
    </location>
</feature>
<dbReference type="InParanoid" id="D7FN34"/>
<name>D7FN34_ECTSI</name>
<reference evidence="9 10" key="1">
    <citation type="journal article" date="2010" name="Nature">
        <title>The Ectocarpus genome and the independent evolution of multicellularity in brown algae.</title>
        <authorList>
            <person name="Cock J.M."/>
            <person name="Sterck L."/>
            <person name="Rouze P."/>
            <person name="Scornet D."/>
            <person name="Allen A.E."/>
            <person name="Amoutzias G."/>
            <person name="Anthouard V."/>
            <person name="Artiguenave F."/>
            <person name="Aury J.M."/>
            <person name="Badger J.H."/>
            <person name="Beszteri B."/>
            <person name="Billiau K."/>
            <person name="Bonnet E."/>
            <person name="Bothwell J.H."/>
            <person name="Bowler C."/>
            <person name="Boyen C."/>
            <person name="Brownlee C."/>
            <person name="Carrano C.J."/>
            <person name="Charrier B."/>
            <person name="Cho G.Y."/>
            <person name="Coelho S.M."/>
            <person name="Collen J."/>
            <person name="Corre E."/>
            <person name="Da Silva C."/>
            <person name="Delage L."/>
            <person name="Delaroque N."/>
            <person name="Dittami S.M."/>
            <person name="Doulbeau S."/>
            <person name="Elias M."/>
            <person name="Farnham G."/>
            <person name="Gachon C.M."/>
            <person name="Gschloessl B."/>
            <person name="Heesch S."/>
            <person name="Jabbari K."/>
            <person name="Jubin C."/>
            <person name="Kawai H."/>
            <person name="Kimura K."/>
            <person name="Kloareg B."/>
            <person name="Kupper F.C."/>
            <person name="Lang D."/>
            <person name="Le Bail A."/>
            <person name="Leblanc C."/>
            <person name="Lerouge P."/>
            <person name="Lohr M."/>
            <person name="Lopez P.J."/>
            <person name="Martens C."/>
            <person name="Maumus F."/>
            <person name="Michel G."/>
            <person name="Miranda-Saavedra D."/>
            <person name="Morales J."/>
            <person name="Moreau H."/>
            <person name="Motomura T."/>
            <person name="Nagasato C."/>
            <person name="Napoli C.A."/>
            <person name="Nelson D.R."/>
            <person name="Nyvall-Collen P."/>
            <person name="Peters A.F."/>
            <person name="Pommier C."/>
            <person name="Potin P."/>
            <person name="Poulain J."/>
            <person name="Quesneville H."/>
            <person name="Read B."/>
            <person name="Rensing S.A."/>
            <person name="Ritter A."/>
            <person name="Rousvoal S."/>
            <person name="Samanta M."/>
            <person name="Samson G."/>
            <person name="Schroeder D.C."/>
            <person name="Segurens B."/>
            <person name="Strittmatter M."/>
            <person name="Tonon T."/>
            <person name="Tregear J.W."/>
            <person name="Valentin K."/>
            <person name="von Dassow P."/>
            <person name="Yamagishi T."/>
            <person name="Van de Peer Y."/>
            <person name="Wincker P."/>
        </authorList>
    </citation>
    <scope>NUCLEOTIDE SEQUENCE [LARGE SCALE GENOMIC DNA]</scope>
    <source>
        <strain evidence="10">Ec32 / CCAP1310/4</strain>
    </source>
</reference>
<comment type="subcellular location">
    <subcellularLocation>
        <location evidence="1">Cell projection</location>
        <location evidence="1">Cilium</location>
    </subcellularLocation>
    <subcellularLocation>
        <location evidence="2">Cytoplasm</location>
        <location evidence="2">Cytoskeleton</location>
    </subcellularLocation>
</comment>
<feature type="region of interest" description="Disordered" evidence="7">
    <location>
        <begin position="625"/>
        <end position="656"/>
    </location>
</feature>
<feature type="compositionally biased region" description="Polar residues" evidence="7">
    <location>
        <begin position="560"/>
        <end position="571"/>
    </location>
</feature>
<evidence type="ECO:0000259" key="8">
    <source>
        <dbReference type="PROSITE" id="PS51336"/>
    </source>
</evidence>
<evidence type="ECO:0000256" key="6">
    <source>
        <dbReference type="ARBA" id="ARBA00023273"/>
    </source>
</evidence>
<dbReference type="InterPro" id="IPR040193">
    <property type="entry name" value="EFHC1/EFHC2/EFHB"/>
</dbReference>
<dbReference type="eggNOG" id="KOG0043">
    <property type="taxonomic scope" value="Eukaryota"/>
</dbReference>
<evidence type="ECO:0000256" key="3">
    <source>
        <dbReference type="ARBA" id="ARBA00022490"/>
    </source>
</evidence>
<dbReference type="GO" id="GO:0005856">
    <property type="term" value="C:cytoskeleton"/>
    <property type="evidence" value="ECO:0007669"/>
    <property type="project" value="UniProtKB-SubCell"/>
</dbReference>
<feature type="compositionally biased region" description="Low complexity" evidence="7">
    <location>
        <begin position="118"/>
        <end position="136"/>
    </location>
</feature>
<dbReference type="OrthoDB" id="10255210at2759"/>
<evidence type="ECO:0000256" key="4">
    <source>
        <dbReference type="ARBA" id="ARBA00022737"/>
    </source>
</evidence>
<keyword evidence="6" id="KW-0966">Cell projection</keyword>
<feature type="domain" description="DM10" evidence="8">
    <location>
        <begin position="151"/>
        <end position="274"/>
    </location>
</feature>
<evidence type="ECO:0000256" key="5">
    <source>
        <dbReference type="ARBA" id="ARBA00023212"/>
    </source>
</evidence>
<keyword evidence="5" id="KW-0206">Cytoskeleton</keyword>
<dbReference type="SMART" id="SM00676">
    <property type="entry name" value="DM10"/>
    <property type="match status" value="2"/>
</dbReference>
<organism evidence="9 10">
    <name type="scientific">Ectocarpus siliculosus</name>
    <name type="common">Brown alga</name>
    <name type="synonym">Conferva siliculosa</name>
    <dbReference type="NCBI Taxonomy" id="2880"/>
    <lineage>
        <taxon>Eukaryota</taxon>
        <taxon>Sar</taxon>
        <taxon>Stramenopiles</taxon>
        <taxon>Ochrophyta</taxon>
        <taxon>PX clade</taxon>
        <taxon>Phaeophyceae</taxon>
        <taxon>Ectocarpales</taxon>
        <taxon>Ectocarpaceae</taxon>
        <taxon>Ectocarpus</taxon>
    </lineage>
</organism>
<dbReference type="PROSITE" id="PS51336">
    <property type="entry name" value="DM10"/>
    <property type="match status" value="3"/>
</dbReference>
<dbReference type="GO" id="GO:0005929">
    <property type="term" value="C:cilium"/>
    <property type="evidence" value="ECO:0007669"/>
    <property type="project" value="UniProtKB-SubCell"/>
</dbReference>
<gene>
    <name evidence="9" type="ORF">Esi_0173_0064</name>
</gene>
<protein>
    <recommendedName>
        <fullName evidence="8">DM10 domain-containing protein</fullName>
    </recommendedName>
</protein>
<dbReference type="Gene3D" id="2.30.29.170">
    <property type="match status" value="3"/>
</dbReference>
<feature type="compositionally biased region" description="Low complexity" evidence="7">
    <location>
        <begin position="626"/>
        <end position="645"/>
    </location>
</feature>
<feature type="domain" description="DM10" evidence="8">
    <location>
        <begin position="349"/>
        <end position="451"/>
    </location>
</feature>
<keyword evidence="10" id="KW-1185">Reference proteome</keyword>
<feature type="domain" description="DM10" evidence="8">
    <location>
        <begin position="1"/>
        <end position="82"/>
    </location>
</feature>
<sequence length="907" mass="97281">MVDPAMLMVGVPGMGNADPSWHQANSGQQGGLLLKRNIFKKRDGSIYGVGDLKVGSDLKLLGRSYRLTGCDDYTRKWYASEGFRQPEAQPVPKEINQCLRVEHTTGLCNKPQRPHTAPSGRPPSSGGRSSQESSGLRRAHQEKVRRFFRHDKETLRFQVVWDDPSVGGTRKRYDLLLFLEDETVSLHNPKEERQNSGSDESVIHARRQRLPKDWTTRTDVNSGGEGGQADDGNAGGGFVGELDLAVGRSVYVWGREMKMVGCDPFTRAYYRREHGIDMDADLDETATAAGRPAYGTRSMTAAIVANPRPADGSTAAAAAEGTVTDYLTSSLGRYKGGGPGGALPVDRYRGHRLRCKAVLRSNMPNDKGREFVITYDLAWNTLMVYELQRRNSGRPGGLFLVKGRHRRPGENNRYYVPQDLYLGAVVPLVTGHTLVVTEMDRSSLALCEAHPREFPLMDCRRVLGRIAQRARNMRLALRSELRRRAANAQGNTVTAARESPVGEGGRNGGSISPSRVGAATAAASNMSRWTAGKILTKGDGNRNGDSDSDRHWVPSGVAPATSSTETPRQQRGTLGMNGGNGSGQNDTNHHGSGADLSNGRGVPSGRSARSGATWGLVGGWGDSYANTTETGGNHNSTTTNNNIGTVDGPHGASQLVQPSVSYGYTHHENRGGNPKNESATAPWAAVQAAGVNVFKLSTGQAALLARKPAGTPRRAAAGTDVGAKRSSADGNGCDTFEGHEAFRDAMDGLGLLVGLGQQEVLTLVRAFTDKRGKRILWASMCDSISQLDAEDVATATAPTAASHGGIRGTRATVGGVRIPAATRKHRRSLQPPAACGETLLARMRELGVPWRAVFTDVREESGKDSSCGVLGVASIVQVRDLAGKREAGGGGATRRYLMSCRTRYHLA</sequence>
<keyword evidence="3" id="KW-0963">Cytoplasm</keyword>
<accession>D7FN34</accession>